<accession>A0A5C6ASV3</accession>
<keyword evidence="4" id="KW-1185">Reference proteome</keyword>
<feature type="region of interest" description="Disordered" evidence="1">
    <location>
        <begin position="82"/>
        <end position="138"/>
    </location>
</feature>
<name>A0A5C6ASV3_9BACT</name>
<feature type="compositionally biased region" description="Polar residues" evidence="1">
    <location>
        <begin position="225"/>
        <end position="234"/>
    </location>
</feature>
<sequence length="291" mass="31038">MQQLSPEGEQLAENLSRRYGFSLDAIRHMMVAVYNGNGSMAQFNHPEFGGSGQWMQGGMTMVGDMFNNSLKGSVSSICGEISSDMRSQPGMMQSGSFQSQSQGGSGHQAQSTGGQQGQSSLFVPDPESQWWPSELGSPNSLGSQNNVRYAYFAGLCRLAVKTGNEVWVYDTLDHHIGGFSQQQGMGSSITFTSQYGVVNLSALPVVSRNGQSVQTPPIPAPMEMSTATKTTTPEYSEPASGASQPPSASSCLAQSSDEILHALSKLGDLKSQGILTEDEFNAKKADLLSRL</sequence>
<feature type="compositionally biased region" description="Low complexity" evidence="1">
    <location>
        <begin position="236"/>
        <end position="250"/>
    </location>
</feature>
<dbReference type="RefSeq" id="WP_146520703.1">
    <property type="nucleotide sequence ID" value="NZ_CP151726.1"/>
</dbReference>
<dbReference type="Proteomes" id="UP000320176">
    <property type="component" value="Unassembled WGS sequence"/>
</dbReference>
<proteinExistence type="predicted"/>
<reference evidence="3 4" key="1">
    <citation type="submission" date="2019-02" db="EMBL/GenBank/DDBJ databases">
        <title>Deep-cultivation of Planctomycetes and their phenomic and genomic characterization uncovers novel biology.</title>
        <authorList>
            <person name="Wiegand S."/>
            <person name="Jogler M."/>
            <person name="Boedeker C."/>
            <person name="Pinto D."/>
            <person name="Vollmers J."/>
            <person name="Rivas-Marin E."/>
            <person name="Kohn T."/>
            <person name="Peeters S.H."/>
            <person name="Heuer A."/>
            <person name="Rast P."/>
            <person name="Oberbeckmann S."/>
            <person name="Bunk B."/>
            <person name="Jeske O."/>
            <person name="Meyerdierks A."/>
            <person name="Storesund J.E."/>
            <person name="Kallscheuer N."/>
            <person name="Luecker S."/>
            <person name="Lage O.M."/>
            <person name="Pohl T."/>
            <person name="Merkel B.J."/>
            <person name="Hornburger P."/>
            <person name="Mueller R.-W."/>
            <person name="Bruemmer F."/>
            <person name="Labrenz M."/>
            <person name="Spormann A.M."/>
            <person name="Op Den Camp H."/>
            <person name="Overmann J."/>
            <person name="Amann R."/>
            <person name="Jetten M.S.M."/>
            <person name="Mascher T."/>
            <person name="Medema M.H."/>
            <person name="Devos D.P."/>
            <person name="Kaster A.-K."/>
            <person name="Ovreas L."/>
            <person name="Rohde M."/>
            <person name="Galperin M.Y."/>
            <person name="Jogler C."/>
        </authorList>
    </citation>
    <scope>NUCLEOTIDE SEQUENCE [LARGE SCALE GENOMIC DNA]</scope>
    <source>
        <strain evidence="3 4">Pla52n</strain>
    </source>
</reference>
<evidence type="ECO:0000256" key="1">
    <source>
        <dbReference type="SAM" id="MobiDB-lite"/>
    </source>
</evidence>
<dbReference type="Pfam" id="PF09851">
    <property type="entry name" value="SHOCT"/>
    <property type="match status" value="1"/>
</dbReference>
<feature type="domain" description="SHOCT" evidence="2">
    <location>
        <begin position="262"/>
        <end position="288"/>
    </location>
</feature>
<evidence type="ECO:0000313" key="3">
    <source>
        <dbReference type="EMBL" id="TWU02359.1"/>
    </source>
</evidence>
<evidence type="ECO:0000313" key="4">
    <source>
        <dbReference type="Proteomes" id="UP000320176"/>
    </source>
</evidence>
<comment type="caution">
    <text evidence="3">The sequence shown here is derived from an EMBL/GenBank/DDBJ whole genome shotgun (WGS) entry which is preliminary data.</text>
</comment>
<feature type="compositionally biased region" description="Low complexity" evidence="1">
    <location>
        <begin position="87"/>
        <end position="120"/>
    </location>
</feature>
<dbReference type="AlphaFoldDB" id="A0A5C6ASV3"/>
<dbReference type="InterPro" id="IPR018649">
    <property type="entry name" value="SHOCT"/>
</dbReference>
<dbReference type="EMBL" id="SJPN01000004">
    <property type="protein sequence ID" value="TWU02359.1"/>
    <property type="molecule type" value="Genomic_DNA"/>
</dbReference>
<organism evidence="3 4">
    <name type="scientific">Stieleria varia</name>
    <dbReference type="NCBI Taxonomy" id="2528005"/>
    <lineage>
        <taxon>Bacteria</taxon>
        <taxon>Pseudomonadati</taxon>
        <taxon>Planctomycetota</taxon>
        <taxon>Planctomycetia</taxon>
        <taxon>Pirellulales</taxon>
        <taxon>Pirellulaceae</taxon>
        <taxon>Stieleria</taxon>
    </lineage>
</organism>
<dbReference type="OrthoDB" id="1778949at2"/>
<protein>
    <recommendedName>
        <fullName evidence="2">SHOCT domain-containing protein</fullName>
    </recommendedName>
</protein>
<gene>
    <name evidence="3" type="ORF">Pla52n_34090</name>
</gene>
<feature type="region of interest" description="Disordered" evidence="1">
    <location>
        <begin position="209"/>
        <end position="253"/>
    </location>
</feature>
<evidence type="ECO:0000259" key="2">
    <source>
        <dbReference type="Pfam" id="PF09851"/>
    </source>
</evidence>